<reference evidence="4" key="1">
    <citation type="journal article" date="2019" name="Int. J. Syst. Evol. Microbiol.">
        <title>The Global Catalogue of Microorganisms (GCM) 10K type strain sequencing project: providing services to taxonomists for standard genome sequencing and annotation.</title>
        <authorList>
            <consortium name="The Broad Institute Genomics Platform"/>
            <consortium name="The Broad Institute Genome Sequencing Center for Infectious Disease"/>
            <person name="Wu L."/>
            <person name="Ma J."/>
        </authorList>
    </citation>
    <scope>NUCLEOTIDE SEQUENCE [LARGE SCALE GENOMIC DNA]</scope>
    <source>
        <strain evidence="4">NBRC 110044</strain>
    </source>
</reference>
<organism evidence="3 4">
    <name type="scientific">Chitinimonas prasina</name>
    <dbReference type="NCBI Taxonomy" id="1434937"/>
    <lineage>
        <taxon>Bacteria</taxon>
        <taxon>Pseudomonadati</taxon>
        <taxon>Pseudomonadota</taxon>
        <taxon>Betaproteobacteria</taxon>
        <taxon>Neisseriales</taxon>
        <taxon>Chitinibacteraceae</taxon>
        <taxon>Chitinimonas</taxon>
    </lineage>
</organism>
<sequence>MTRPAGKTYYGLLGVSPSASQMELDAAYRSMQAILSEIIDIKAREARQHQLEEAYRLLSNTTRRAIYDASLQAGQAQTVVIGASSSKTARPGTRSNKQPVIIGLAVASVLLIGGYAGWHWQAAKVAEKAKQEQSRAGTKP</sequence>
<gene>
    <name evidence="3" type="ORF">GCM10007907_10960</name>
</gene>
<keyword evidence="1" id="KW-0472">Membrane</keyword>
<dbReference type="Pfam" id="PF00226">
    <property type="entry name" value="DnaJ"/>
    <property type="match status" value="1"/>
</dbReference>
<dbReference type="PROSITE" id="PS50076">
    <property type="entry name" value="DNAJ_2"/>
    <property type="match status" value="1"/>
</dbReference>
<evidence type="ECO:0000313" key="4">
    <source>
        <dbReference type="Proteomes" id="UP001156706"/>
    </source>
</evidence>
<proteinExistence type="predicted"/>
<dbReference type="InterPro" id="IPR036869">
    <property type="entry name" value="J_dom_sf"/>
</dbReference>
<evidence type="ECO:0000259" key="2">
    <source>
        <dbReference type="PROSITE" id="PS50076"/>
    </source>
</evidence>
<dbReference type="InterPro" id="IPR001623">
    <property type="entry name" value="DnaJ_domain"/>
</dbReference>
<dbReference type="SUPFAM" id="SSF46565">
    <property type="entry name" value="Chaperone J-domain"/>
    <property type="match status" value="1"/>
</dbReference>
<name>A0ABQ5YBH5_9NEIS</name>
<feature type="domain" description="J" evidence="2">
    <location>
        <begin position="8"/>
        <end position="71"/>
    </location>
</feature>
<protein>
    <recommendedName>
        <fullName evidence="2">J domain-containing protein</fullName>
    </recommendedName>
</protein>
<keyword evidence="1" id="KW-1133">Transmembrane helix</keyword>
<comment type="caution">
    <text evidence="3">The sequence shown here is derived from an EMBL/GenBank/DDBJ whole genome shotgun (WGS) entry which is preliminary data.</text>
</comment>
<evidence type="ECO:0000256" key="1">
    <source>
        <dbReference type="SAM" id="Phobius"/>
    </source>
</evidence>
<accession>A0ABQ5YBH5</accession>
<dbReference type="CDD" id="cd06257">
    <property type="entry name" value="DnaJ"/>
    <property type="match status" value="1"/>
</dbReference>
<evidence type="ECO:0000313" key="3">
    <source>
        <dbReference type="EMBL" id="GLR12306.1"/>
    </source>
</evidence>
<keyword evidence="4" id="KW-1185">Reference proteome</keyword>
<dbReference type="Gene3D" id="1.10.287.110">
    <property type="entry name" value="DnaJ domain"/>
    <property type="match status" value="1"/>
</dbReference>
<feature type="transmembrane region" description="Helical" evidence="1">
    <location>
        <begin position="100"/>
        <end position="118"/>
    </location>
</feature>
<dbReference type="RefSeq" id="WP_284195434.1">
    <property type="nucleotide sequence ID" value="NZ_BSOG01000001.1"/>
</dbReference>
<dbReference type="EMBL" id="BSOG01000001">
    <property type="protein sequence ID" value="GLR12306.1"/>
    <property type="molecule type" value="Genomic_DNA"/>
</dbReference>
<dbReference type="Proteomes" id="UP001156706">
    <property type="component" value="Unassembled WGS sequence"/>
</dbReference>
<keyword evidence="1" id="KW-0812">Transmembrane</keyword>